<evidence type="ECO:0000313" key="2">
    <source>
        <dbReference type="Proteomes" id="UP000441354"/>
    </source>
</evidence>
<accession>A0A7V7RI00</accession>
<dbReference type="OrthoDB" id="983160at2"/>
<dbReference type="Proteomes" id="UP000441354">
    <property type="component" value="Unassembled WGS sequence"/>
</dbReference>
<dbReference type="EMBL" id="WBOT01000012">
    <property type="protein sequence ID" value="KAB2329415.1"/>
    <property type="molecule type" value="Genomic_DNA"/>
</dbReference>
<sequence length="436" mass="51547">MEQSLATLAEGIYHQKTKEYFEEVLSSYENRNYRSAIVMLYTVVICDLVFKLNDLRDVHNDEKAKKILEDLEVEKEEDPVSPAWENELIEKSFREAKLLENDVYTHITTLKKYRNLSGHPVLNSLEILYRPNKEMTRSLIINVLEGLLNKHPLLTKNVFIPFMVEMERVKDDFSTEERLQTYLESKFLVYFNKELVEYIFKHLWKLVFKKNDVRENNNRDINYRVLLILYKKYQEFLSEYIKKESAHFSDFLDGNTGILNKLVDFLAKYPNVYGELQEHTKEILKNRIKSSDKLAIKSIFLFDTTKEHFTHLDSKIHGYGHYYNQPYIQSYLLQSNDISFLLSKAGEEDIDIFCDLMISHYYHSGSYGAADITFDRCIRPFHTNFNKEQMEQLLDNVNDNPQCYEGRYGSRNKILLETAKSLLGDDVEDKYSNIFG</sequence>
<comment type="caution">
    <text evidence="1">The sequence shown here is derived from an EMBL/GenBank/DDBJ whole genome shotgun (WGS) entry which is preliminary data.</text>
</comment>
<proteinExistence type="predicted"/>
<gene>
    <name evidence="1" type="ORF">F7732_21050</name>
</gene>
<evidence type="ECO:0000313" key="1">
    <source>
        <dbReference type="EMBL" id="KAB2329415.1"/>
    </source>
</evidence>
<organism evidence="1 2">
    <name type="scientific">Bacillus mesophilum</name>
    <dbReference type="NCBI Taxonomy" id="1071718"/>
    <lineage>
        <taxon>Bacteria</taxon>
        <taxon>Bacillati</taxon>
        <taxon>Bacillota</taxon>
        <taxon>Bacilli</taxon>
        <taxon>Bacillales</taxon>
        <taxon>Bacillaceae</taxon>
        <taxon>Bacillus</taxon>
    </lineage>
</organism>
<protein>
    <submittedName>
        <fullName evidence="1">Uncharacterized protein</fullName>
    </submittedName>
</protein>
<name>A0A7V7RI00_9BACI</name>
<keyword evidence="2" id="KW-1185">Reference proteome</keyword>
<dbReference type="RefSeq" id="WP_151575988.1">
    <property type="nucleotide sequence ID" value="NZ_WBOT01000012.1"/>
</dbReference>
<reference evidence="1 2" key="1">
    <citation type="journal article" date="2014" name="Arch. Microbiol.">
        <title>Bacillus mesophilum sp. nov., strain IITR-54T, a novel 4-chlorobiphenyl dechlorinating bacterium.</title>
        <authorList>
            <person name="Manickam N."/>
            <person name="Singh N.K."/>
            <person name="Bajaj A."/>
            <person name="Kumar R.M."/>
            <person name="Kaur G."/>
            <person name="Kaur N."/>
            <person name="Bala M."/>
            <person name="Kumar A."/>
            <person name="Mayilraj S."/>
        </authorList>
    </citation>
    <scope>NUCLEOTIDE SEQUENCE [LARGE SCALE GENOMIC DNA]</scope>
    <source>
        <strain evidence="1 2">IITR-54</strain>
    </source>
</reference>
<dbReference type="AlphaFoldDB" id="A0A7V7RI00"/>